<protein>
    <recommendedName>
        <fullName evidence="1">RCK C-terminal domain-containing protein</fullName>
    </recommendedName>
</protein>
<keyword evidence="3" id="KW-1185">Reference proteome</keyword>
<comment type="caution">
    <text evidence="2">The sequence shown here is derived from an EMBL/GenBank/DDBJ whole genome shotgun (WGS) entry which is preliminary data.</text>
</comment>
<dbReference type="GO" id="GO:0006813">
    <property type="term" value="P:potassium ion transport"/>
    <property type="evidence" value="ECO:0007669"/>
    <property type="project" value="InterPro"/>
</dbReference>
<dbReference type="InterPro" id="IPR006037">
    <property type="entry name" value="RCK_C"/>
</dbReference>
<gene>
    <name evidence="2" type="ORF">C1I92_11885</name>
</gene>
<organism evidence="2 3">
    <name type="scientific">Jiangella anatolica</name>
    <dbReference type="NCBI Taxonomy" id="2670374"/>
    <lineage>
        <taxon>Bacteria</taxon>
        <taxon>Bacillati</taxon>
        <taxon>Actinomycetota</taxon>
        <taxon>Actinomycetes</taxon>
        <taxon>Jiangellales</taxon>
        <taxon>Jiangellaceae</taxon>
        <taxon>Jiangella</taxon>
    </lineage>
</organism>
<dbReference type="EMBL" id="POTW01000023">
    <property type="protein sequence ID" value="PZF83629.1"/>
    <property type="molecule type" value="Genomic_DNA"/>
</dbReference>
<dbReference type="Gene3D" id="3.30.70.1450">
    <property type="entry name" value="Regulator of K+ conductance, C-terminal domain"/>
    <property type="match status" value="1"/>
</dbReference>
<dbReference type="AlphaFoldDB" id="A0A2W2C5W7"/>
<dbReference type="Pfam" id="PF02080">
    <property type="entry name" value="TrkA_C"/>
    <property type="match status" value="1"/>
</dbReference>
<evidence type="ECO:0000313" key="3">
    <source>
        <dbReference type="Proteomes" id="UP000248764"/>
    </source>
</evidence>
<dbReference type="GO" id="GO:0008324">
    <property type="term" value="F:monoatomic cation transmembrane transporter activity"/>
    <property type="evidence" value="ECO:0007669"/>
    <property type="project" value="InterPro"/>
</dbReference>
<accession>A0A2W2C5W7</accession>
<dbReference type="InterPro" id="IPR036721">
    <property type="entry name" value="RCK_C_sf"/>
</dbReference>
<dbReference type="RefSeq" id="WP_111254873.1">
    <property type="nucleotide sequence ID" value="NZ_POTW01000023.1"/>
</dbReference>
<dbReference type="Proteomes" id="UP000248764">
    <property type="component" value="Unassembled WGS sequence"/>
</dbReference>
<evidence type="ECO:0000313" key="2">
    <source>
        <dbReference type="EMBL" id="PZF83629.1"/>
    </source>
</evidence>
<proteinExistence type="predicted"/>
<feature type="domain" description="RCK C-terminal" evidence="1">
    <location>
        <begin position="10"/>
        <end position="64"/>
    </location>
</feature>
<name>A0A2W2C5W7_9ACTN</name>
<evidence type="ECO:0000259" key="1">
    <source>
        <dbReference type="Pfam" id="PF02080"/>
    </source>
</evidence>
<sequence length="70" mass="7702">MRSDRFEHRAAIGRRLGDSEIRKKHRVTIVAVKKPGEGFTYATADTVVDEGDTLIASGLIEDAEPFSDPT</sequence>
<dbReference type="SUPFAM" id="SSF116726">
    <property type="entry name" value="TrkA C-terminal domain-like"/>
    <property type="match status" value="1"/>
</dbReference>
<reference evidence="2 3" key="1">
    <citation type="submission" date="2018-01" db="EMBL/GenBank/DDBJ databases">
        <title>Draft genome sequence of Jiangella sp. GTF31.</title>
        <authorList>
            <person name="Sahin N."/>
            <person name="Ay H."/>
            <person name="Saygin H."/>
        </authorList>
    </citation>
    <scope>NUCLEOTIDE SEQUENCE [LARGE SCALE GENOMIC DNA]</scope>
    <source>
        <strain evidence="2 3">GTF31</strain>
    </source>
</reference>